<reference evidence="1 2" key="3">
    <citation type="journal article" date="2022" name="Microbiol. Spectr.">
        <title>Folding features and dynamics of 3D genome architecture in plant fungal pathogens.</title>
        <authorList>
            <person name="Xia C."/>
        </authorList>
    </citation>
    <scope>NUCLEOTIDE SEQUENCE [LARGE SCALE GENOMIC DNA]</scope>
    <source>
        <strain evidence="1 2">93-210</strain>
    </source>
</reference>
<comment type="caution">
    <text evidence="1">The sequence shown here is derived from an EMBL/GenBank/DDBJ whole genome shotgun (WGS) entry which is preliminary data.</text>
</comment>
<evidence type="ECO:0000313" key="2">
    <source>
        <dbReference type="Proteomes" id="UP001060170"/>
    </source>
</evidence>
<reference evidence="2" key="1">
    <citation type="journal article" date="2018" name="BMC Genomics">
        <title>Genomic insights into host adaptation between the wheat stripe rust pathogen (Puccinia striiformis f. sp. tritici) and the barley stripe rust pathogen (Puccinia striiformis f. sp. hordei).</title>
        <authorList>
            <person name="Xia C."/>
            <person name="Wang M."/>
            <person name="Yin C."/>
            <person name="Cornejo O.E."/>
            <person name="Hulbert S.H."/>
            <person name="Chen X."/>
        </authorList>
    </citation>
    <scope>NUCLEOTIDE SEQUENCE [LARGE SCALE GENOMIC DNA]</scope>
    <source>
        <strain evidence="2">93-210</strain>
    </source>
</reference>
<dbReference type="Proteomes" id="UP001060170">
    <property type="component" value="Chromosome 13"/>
</dbReference>
<keyword evidence="2" id="KW-1185">Reference proteome</keyword>
<name>A0ACC0DX25_9BASI</name>
<proteinExistence type="predicted"/>
<dbReference type="EMBL" id="CM045877">
    <property type="protein sequence ID" value="KAI7940631.1"/>
    <property type="molecule type" value="Genomic_DNA"/>
</dbReference>
<gene>
    <name evidence="1" type="ORF">MJO28_012916</name>
</gene>
<reference evidence="2" key="2">
    <citation type="journal article" date="2018" name="Mol. Plant Microbe Interact.">
        <title>Genome sequence resources for the wheat stripe rust pathogen (Puccinia striiformis f. sp. tritici) and the barley stripe rust pathogen (Puccinia striiformis f. sp. hordei).</title>
        <authorList>
            <person name="Xia C."/>
            <person name="Wang M."/>
            <person name="Yin C."/>
            <person name="Cornejo O.E."/>
            <person name="Hulbert S.H."/>
            <person name="Chen X."/>
        </authorList>
    </citation>
    <scope>NUCLEOTIDE SEQUENCE [LARGE SCALE GENOMIC DNA]</scope>
    <source>
        <strain evidence="2">93-210</strain>
    </source>
</reference>
<accession>A0ACC0DX25</accession>
<sequence>MWDLMVSNPDHNHKPSDNPSAHIVHQRLIDIQKKEIIKLDASRVPALKIKNSLLEEGPLHAPLKTIHNLNHKERKKNNGGASAVEAMVTSLKSCGFTYQIQSELVSSPAASPIRSNQKYQIKLGLIILMQFFLHFLNLGSWQSNTLLAF</sequence>
<evidence type="ECO:0000313" key="1">
    <source>
        <dbReference type="EMBL" id="KAI7940631.1"/>
    </source>
</evidence>
<protein>
    <submittedName>
        <fullName evidence="1">Uncharacterized protein</fullName>
    </submittedName>
</protein>
<organism evidence="1 2">
    <name type="scientific">Puccinia striiformis f. sp. tritici</name>
    <dbReference type="NCBI Taxonomy" id="168172"/>
    <lineage>
        <taxon>Eukaryota</taxon>
        <taxon>Fungi</taxon>
        <taxon>Dikarya</taxon>
        <taxon>Basidiomycota</taxon>
        <taxon>Pucciniomycotina</taxon>
        <taxon>Pucciniomycetes</taxon>
        <taxon>Pucciniales</taxon>
        <taxon>Pucciniaceae</taxon>
        <taxon>Puccinia</taxon>
    </lineage>
</organism>